<feature type="region of interest" description="Disordered" evidence="1">
    <location>
        <begin position="20"/>
        <end position="39"/>
    </location>
</feature>
<gene>
    <name evidence="2" type="ORF">HKB21_06010</name>
</gene>
<name>A0A7Y0S2G6_VIBPH</name>
<feature type="non-terminal residue" evidence="2">
    <location>
        <position position="80"/>
    </location>
</feature>
<reference evidence="2 3" key="1">
    <citation type="submission" date="2020-04" db="EMBL/GenBank/DDBJ databases">
        <title>Whole-genome sequencing of Vibrio spp. from China reveals different genetic environments of blaCTX-M-14 among diverse lineages.</title>
        <authorList>
            <person name="Zheng Z."/>
            <person name="Ye L."/>
            <person name="Chen S."/>
        </authorList>
    </citation>
    <scope>NUCLEOTIDE SEQUENCE [LARGE SCALE GENOMIC DNA]</scope>
    <source>
        <strain evidence="2 3">Vb0574</strain>
    </source>
</reference>
<evidence type="ECO:0000313" key="3">
    <source>
        <dbReference type="Proteomes" id="UP000555836"/>
    </source>
</evidence>
<proteinExistence type="predicted"/>
<accession>A0A7Y0S2G6</accession>
<sequence length="80" mass="9299">MAGPENYAEVRQIIQGLKDDFNNSANTNADNEKLSNERKASLQIERTDSKMKISKYLKKDISAEEEYFWNELKEKIGNEK</sequence>
<protein>
    <submittedName>
        <fullName evidence="2">Uncharacterized protein</fullName>
    </submittedName>
</protein>
<evidence type="ECO:0000313" key="2">
    <source>
        <dbReference type="EMBL" id="NMU25169.1"/>
    </source>
</evidence>
<dbReference type="AlphaFoldDB" id="A0A7Y0S2G6"/>
<dbReference type="EMBL" id="JABCLD010000872">
    <property type="protein sequence ID" value="NMU25169.1"/>
    <property type="molecule type" value="Genomic_DNA"/>
</dbReference>
<evidence type="ECO:0000256" key="1">
    <source>
        <dbReference type="SAM" id="MobiDB-lite"/>
    </source>
</evidence>
<organism evidence="2 3">
    <name type="scientific">Vibrio parahaemolyticus</name>
    <dbReference type="NCBI Taxonomy" id="670"/>
    <lineage>
        <taxon>Bacteria</taxon>
        <taxon>Pseudomonadati</taxon>
        <taxon>Pseudomonadota</taxon>
        <taxon>Gammaproteobacteria</taxon>
        <taxon>Vibrionales</taxon>
        <taxon>Vibrionaceae</taxon>
        <taxon>Vibrio</taxon>
    </lineage>
</organism>
<feature type="compositionally biased region" description="Basic and acidic residues" evidence="1">
    <location>
        <begin position="30"/>
        <end position="39"/>
    </location>
</feature>
<comment type="caution">
    <text evidence="2">The sequence shown here is derived from an EMBL/GenBank/DDBJ whole genome shotgun (WGS) entry which is preliminary data.</text>
</comment>
<dbReference type="Proteomes" id="UP000555836">
    <property type="component" value="Unassembled WGS sequence"/>
</dbReference>